<dbReference type="PROSITE" id="PS51841">
    <property type="entry name" value="LTD"/>
    <property type="match status" value="1"/>
</dbReference>
<dbReference type="InterPro" id="IPR001322">
    <property type="entry name" value="Lamin_tail_dom"/>
</dbReference>
<reference evidence="2 3" key="1">
    <citation type="submission" date="2017-05" db="EMBL/GenBank/DDBJ databases">
        <authorList>
            <person name="Varghese N."/>
            <person name="Submissions S."/>
        </authorList>
    </citation>
    <scope>NUCLEOTIDE SEQUENCE [LARGE SCALE GENOMIC DNA]</scope>
    <source>
        <strain evidence="2 3">DSM 29982</strain>
    </source>
</reference>
<protein>
    <submittedName>
        <fullName evidence="2">Lamin Tail Domain</fullName>
    </submittedName>
</protein>
<dbReference type="Proteomes" id="UP000319267">
    <property type="component" value="Unassembled WGS sequence"/>
</dbReference>
<keyword evidence="3" id="KW-1185">Reference proteome</keyword>
<proteinExistence type="predicted"/>
<gene>
    <name evidence="2" type="ORF">SAMN06265220_1011056</name>
</gene>
<dbReference type="OrthoDB" id="772482at2"/>
<evidence type="ECO:0000313" key="2">
    <source>
        <dbReference type="EMBL" id="SMO47200.1"/>
    </source>
</evidence>
<dbReference type="AlphaFoldDB" id="A0A521BKM3"/>
<accession>A0A521BKM3</accession>
<dbReference type="EMBL" id="FXTQ01000001">
    <property type="protein sequence ID" value="SMO47200.1"/>
    <property type="molecule type" value="Genomic_DNA"/>
</dbReference>
<evidence type="ECO:0000313" key="3">
    <source>
        <dbReference type="Proteomes" id="UP000319267"/>
    </source>
</evidence>
<name>A0A521BKM3_9FLAO</name>
<evidence type="ECO:0000259" key="1">
    <source>
        <dbReference type="PROSITE" id="PS51841"/>
    </source>
</evidence>
<dbReference type="RefSeq" id="WP_111378181.1">
    <property type="nucleotide sequence ID" value="NZ_CP043612.1"/>
</dbReference>
<sequence length="257" mass="27310">MKALKIVAIALLMAGCDSNIDFSGPAPEPPSPDEGKDLLISEIATFINTDGAAGGVRNHYVELYNGTANTADLSKYAIGYQATSDENTLTDWSFTNSANYVLLTGSLEKGKCYVIASPQANATAVKRDIDWGTTSSANADASKPLQLSGNSGIALLKKDAAGKYTVNGETYSIIDAFGSPNVARVVSGGSNSSRNNFMWTIAGETKDTRNRTIWRKGTVKDPNPDWATSKGTSAGNSEWMISGDRAWDYTNLGLKSN</sequence>
<organism evidence="2 3">
    <name type="scientific">Flavobacterium nitrogenifigens</name>
    <dbReference type="NCBI Taxonomy" id="1617283"/>
    <lineage>
        <taxon>Bacteria</taxon>
        <taxon>Pseudomonadati</taxon>
        <taxon>Bacteroidota</taxon>
        <taxon>Flavobacteriia</taxon>
        <taxon>Flavobacteriales</taxon>
        <taxon>Flavobacteriaceae</taxon>
        <taxon>Flavobacterium</taxon>
    </lineage>
</organism>
<feature type="domain" description="LTD" evidence="1">
    <location>
        <begin position="22"/>
        <end position="216"/>
    </location>
</feature>
<dbReference type="PROSITE" id="PS51257">
    <property type="entry name" value="PROKAR_LIPOPROTEIN"/>
    <property type="match status" value="1"/>
</dbReference>